<feature type="domain" description="DDE Tnp4" evidence="9">
    <location>
        <begin position="405"/>
        <end position="521"/>
    </location>
</feature>
<keyword evidence="12" id="KW-1185">Reference proteome</keyword>
<keyword evidence="5" id="KW-0479">Metal-binding</keyword>
<dbReference type="PANTHER" id="PTHR22930:SF280">
    <property type="entry name" value="OS11G0202600 PROTEIN"/>
    <property type="match status" value="1"/>
</dbReference>
<evidence type="ECO:0000256" key="7">
    <source>
        <dbReference type="ARBA" id="ARBA00023242"/>
    </source>
</evidence>
<keyword evidence="7" id="KW-0539">Nucleus</keyword>
<evidence type="ECO:0000313" key="11">
    <source>
        <dbReference type="EnsemblPlants" id="AUR62028285-RA:cds"/>
    </source>
</evidence>
<evidence type="ECO:0000256" key="1">
    <source>
        <dbReference type="ARBA" id="ARBA00001968"/>
    </source>
</evidence>
<feature type="region of interest" description="Disordered" evidence="8">
    <location>
        <begin position="84"/>
        <end position="145"/>
    </location>
</feature>
<evidence type="ECO:0000259" key="9">
    <source>
        <dbReference type="Pfam" id="PF13359"/>
    </source>
</evidence>
<evidence type="ECO:0000259" key="10">
    <source>
        <dbReference type="Pfam" id="PF26138"/>
    </source>
</evidence>
<dbReference type="GO" id="GO:0046872">
    <property type="term" value="F:metal ion binding"/>
    <property type="evidence" value="ECO:0007669"/>
    <property type="project" value="UniProtKB-KW"/>
</dbReference>
<dbReference type="Gramene" id="AUR62028285-RA">
    <property type="protein sequence ID" value="AUR62028285-RA:cds"/>
    <property type="gene ID" value="AUR62028285"/>
</dbReference>
<dbReference type="EnsemblPlants" id="AUR62028285-RA">
    <property type="protein sequence ID" value="AUR62028285-RA:cds"/>
    <property type="gene ID" value="AUR62028285"/>
</dbReference>
<evidence type="ECO:0000256" key="2">
    <source>
        <dbReference type="ARBA" id="ARBA00004123"/>
    </source>
</evidence>
<comment type="subcellular location">
    <subcellularLocation>
        <location evidence="2">Nucleus</location>
    </subcellularLocation>
</comment>
<feature type="compositionally biased region" description="Polar residues" evidence="8">
    <location>
        <begin position="121"/>
        <end position="130"/>
    </location>
</feature>
<evidence type="ECO:0000256" key="8">
    <source>
        <dbReference type="SAM" id="MobiDB-lite"/>
    </source>
</evidence>
<dbReference type="PANTHER" id="PTHR22930">
    <property type="match status" value="1"/>
</dbReference>
<keyword evidence="4" id="KW-0540">Nuclease</keyword>
<feature type="domain" description="DUF8040" evidence="10">
    <location>
        <begin position="256"/>
        <end position="347"/>
    </location>
</feature>
<keyword evidence="6" id="KW-0378">Hydrolase</keyword>
<evidence type="ECO:0000313" key="12">
    <source>
        <dbReference type="Proteomes" id="UP000596660"/>
    </source>
</evidence>
<dbReference type="GO" id="GO:0016787">
    <property type="term" value="F:hydrolase activity"/>
    <property type="evidence" value="ECO:0007669"/>
    <property type="project" value="UniProtKB-KW"/>
</dbReference>
<dbReference type="InterPro" id="IPR058353">
    <property type="entry name" value="DUF8040"/>
</dbReference>
<evidence type="ECO:0008006" key="13">
    <source>
        <dbReference type="Google" id="ProtNLM"/>
    </source>
</evidence>
<protein>
    <recommendedName>
        <fullName evidence="13">DDE Tnp4 domain-containing protein</fullName>
    </recommendedName>
</protein>
<organism evidence="11 12">
    <name type="scientific">Chenopodium quinoa</name>
    <name type="common">Quinoa</name>
    <dbReference type="NCBI Taxonomy" id="63459"/>
    <lineage>
        <taxon>Eukaryota</taxon>
        <taxon>Viridiplantae</taxon>
        <taxon>Streptophyta</taxon>
        <taxon>Embryophyta</taxon>
        <taxon>Tracheophyta</taxon>
        <taxon>Spermatophyta</taxon>
        <taxon>Magnoliopsida</taxon>
        <taxon>eudicotyledons</taxon>
        <taxon>Gunneridae</taxon>
        <taxon>Pentapetalae</taxon>
        <taxon>Caryophyllales</taxon>
        <taxon>Chenopodiaceae</taxon>
        <taxon>Chenopodioideae</taxon>
        <taxon>Atripliceae</taxon>
        <taxon>Chenopodium</taxon>
    </lineage>
</organism>
<evidence type="ECO:0000256" key="6">
    <source>
        <dbReference type="ARBA" id="ARBA00022801"/>
    </source>
</evidence>
<name>A0A803MF67_CHEQI</name>
<dbReference type="Pfam" id="PF26138">
    <property type="entry name" value="DUF8040"/>
    <property type="match status" value="1"/>
</dbReference>
<comment type="cofactor">
    <cofactor evidence="1">
        <name>a divalent metal cation</name>
        <dbReference type="ChEBI" id="CHEBI:60240"/>
    </cofactor>
</comment>
<comment type="similarity">
    <text evidence="3">Belongs to the HARBI1 family.</text>
</comment>
<dbReference type="Pfam" id="PF13359">
    <property type="entry name" value="DDE_Tnp_4"/>
    <property type="match status" value="1"/>
</dbReference>
<dbReference type="Proteomes" id="UP000596660">
    <property type="component" value="Unplaced"/>
</dbReference>
<evidence type="ECO:0000256" key="3">
    <source>
        <dbReference type="ARBA" id="ARBA00006958"/>
    </source>
</evidence>
<feature type="compositionally biased region" description="Basic and acidic residues" evidence="8">
    <location>
        <begin position="89"/>
        <end position="99"/>
    </location>
</feature>
<sequence length="570" mass="65108">MSTLNVKSGKNFNIKQARNHWDDLRKRFKIWNEMELNWTGLTFDPITGCPVVEQDDRWNIFVKKLRALFSGSFATSKWSFSPELGGEQIGKENEERSGDSDENIGDMEISRGINNSDDEQSISPPKSTSLGKRKSDGCTSKLKKNKSSNIDSCIELLKMSIETNCKQGSGNKYKDVSYALYNIEAIVQQGEGFIYQCMNFLHHGDNADFFLGLRSDDQKIIMDNTLPMCLTIIALEELKRLLTPIERLPLRLGGESGSEYINRLLHAHPDLCKEQLRLDRSIFVDLVTCMKNKNLLSDGRYIFVAEQLGIFLYIMAKGSSYRDAAGRFQHSIATIGLYFKQVLEAMVHLSTEIIRPYQSLTVVPKKIGDSTKYWPYFKDCVGALDGTHINAVVSDDDGVAHRGRSAHDITVWNHCLTVPEFQVPHPPPEKYYLVDSGYPNTVGYLSPIKEKDIRTHLPEFRNGPPPQGMLELFNYLHSSLRTTIERCFGQLKGRWKILTMMPQMDTKHQLAIMVATFTLHNFIRLHELDIPIDSGIEFEPRADYDLFNENRKAVMKEVQLNIAKEIWNFL</sequence>
<evidence type="ECO:0000256" key="4">
    <source>
        <dbReference type="ARBA" id="ARBA00022722"/>
    </source>
</evidence>
<accession>A0A803MF67</accession>
<reference evidence="11" key="2">
    <citation type="submission" date="2021-03" db="UniProtKB">
        <authorList>
            <consortium name="EnsemblPlants"/>
        </authorList>
    </citation>
    <scope>IDENTIFICATION</scope>
</reference>
<dbReference type="InterPro" id="IPR045249">
    <property type="entry name" value="HARBI1-like"/>
</dbReference>
<dbReference type="AlphaFoldDB" id="A0A803MF67"/>
<dbReference type="InterPro" id="IPR027806">
    <property type="entry name" value="HARBI1_dom"/>
</dbReference>
<evidence type="ECO:0000256" key="5">
    <source>
        <dbReference type="ARBA" id="ARBA00022723"/>
    </source>
</evidence>
<proteinExistence type="inferred from homology"/>
<dbReference type="GO" id="GO:0005634">
    <property type="term" value="C:nucleus"/>
    <property type="evidence" value="ECO:0007669"/>
    <property type="project" value="UniProtKB-SubCell"/>
</dbReference>
<reference evidence="11" key="1">
    <citation type="journal article" date="2017" name="Nature">
        <title>The genome of Chenopodium quinoa.</title>
        <authorList>
            <person name="Jarvis D.E."/>
            <person name="Ho Y.S."/>
            <person name="Lightfoot D.J."/>
            <person name="Schmoeckel S.M."/>
            <person name="Li B."/>
            <person name="Borm T.J.A."/>
            <person name="Ohyanagi H."/>
            <person name="Mineta K."/>
            <person name="Michell C.T."/>
            <person name="Saber N."/>
            <person name="Kharbatia N.M."/>
            <person name="Rupper R.R."/>
            <person name="Sharp A.R."/>
            <person name="Dally N."/>
            <person name="Boughton B.A."/>
            <person name="Woo Y.H."/>
            <person name="Gao G."/>
            <person name="Schijlen E.G.W.M."/>
            <person name="Guo X."/>
            <person name="Momin A.A."/>
            <person name="Negrao S."/>
            <person name="Al-Babili S."/>
            <person name="Gehring C."/>
            <person name="Roessner U."/>
            <person name="Jung C."/>
            <person name="Murphy K."/>
            <person name="Arold S.T."/>
            <person name="Gojobori T."/>
            <person name="van der Linden C.G."/>
            <person name="van Loo E.N."/>
            <person name="Jellen E.N."/>
            <person name="Maughan P.J."/>
            <person name="Tester M."/>
        </authorList>
    </citation>
    <scope>NUCLEOTIDE SEQUENCE [LARGE SCALE GENOMIC DNA]</scope>
    <source>
        <strain evidence="11">cv. PI 614886</strain>
    </source>
</reference>
<dbReference type="GO" id="GO:0004518">
    <property type="term" value="F:nuclease activity"/>
    <property type="evidence" value="ECO:0007669"/>
    <property type="project" value="UniProtKB-KW"/>
</dbReference>